<evidence type="ECO:0000256" key="3">
    <source>
        <dbReference type="ARBA" id="ARBA00022679"/>
    </source>
</evidence>
<feature type="transmembrane region" description="Helical" evidence="7">
    <location>
        <begin position="51"/>
        <end position="72"/>
    </location>
</feature>
<dbReference type="InterPro" id="IPR003362">
    <property type="entry name" value="Bact_transf"/>
</dbReference>
<comment type="subcellular location">
    <subcellularLocation>
        <location evidence="1">Membrane</location>
        <topology evidence="1">Multi-pass membrane protein</topology>
    </subcellularLocation>
</comment>
<evidence type="ECO:0000256" key="6">
    <source>
        <dbReference type="ARBA" id="ARBA00023136"/>
    </source>
</evidence>
<evidence type="ECO:0000259" key="8">
    <source>
        <dbReference type="Pfam" id="PF02397"/>
    </source>
</evidence>
<protein>
    <recommendedName>
        <fullName evidence="8">Bacterial sugar transferase domain-containing protein</fullName>
    </recommendedName>
</protein>
<dbReference type="GO" id="GO:0016780">
    <property type="term" value="F:phosphotransferase activity, for other substituted phosphate groups"/>
    <property type="evidence" value="ECO:0007669"/>
    <property type="project" value="TreeGrafter"/>
</dbReference>
<dbReference type="NCBIfam" id="TIGR03025">
    <property type="entry name" value="EPS_sugtrans"/>
    <property type="match status" value="1"/>
</dbReference>
<evidence type="ECO:0000256" key="1">
    <source>
        <dbReference type="ARBA" id="ARBA00004141"/>
    </source>
</evidence>
<dbReference type="Pfam" id="PF02397">
    <property type="entry name" value="Bac_transf"/>
    <property type="match status" value="1"/>
</dbReference>
<sequence>MLKKSELIFSVALLPIDFLMIVSATLAAYFLRFQTMVDFRPIVYEMPLFDFLKVAGVMAVVWLIIFAISGLYTIGGTKRILDELAKIFLACSTGFVFIVLLIFFERELFSSRFIILVAWVLAIFFVSIGRIAIRFFQRALFRYGVGIHRVVVFGEDKAADILVNGFCKRPGLGLKVIKRYKKFDEDAAADLSDLQKTIGVDEVIQTNGTGSHEENLNLFDFCNQHNIVFKYSTDLFAVQSSRLEIRDYAGIPIAEIKRTRLEGWGKVYKRIFDIIGSLFLITLTSPILILTAIAIKIDSRGPVFWSKFDDGSNLKRVGQQGEPFSYFKFRSMKPGTHNLRYKELAEQDIRKGPLVKIKNDPRVTRVGKFIRRFSIDELPEFFLVLAGKMSLVGPRPHLPEEVAKYKKHHRKVLIIKPGVTGLAQISGRSDLDFEEEVKLDIYYIENWSLKLDLYILFKTPFAVLFRKEAENV</sequence>
<keyword evidence="4 7" id="KW-0812">Transmembrane</keyword>
<evidence type="ECO:0000313" key="10">
    <source>
        <dbReference type="Proteomes" id="UP000177407"/>
    </source>
</evidence>
<comment type="caution">
    <text evidence="9">The sequence shown here is derived from an EMBL/GenBank/DDBJ whole genome shotgun (WGS) entry which is preliminary data.</text>
</comment>
<keyword evidence="3" id="KW-0808">Transferase</keyword>
<comment type="similarity">
    <text evidence="2">Belongs to the bacterial sugar transferase family.</text>
</comment>
<evidence type="ECO:0000313" key="9">
    <source>
        <dbReference type="EMBL" id="OGF21633.1"/>
    </source>
</evidence>
<proteinExistence type="inferred from homology"/>
<dbReference type="InterPro" id="IPR017475">
    <property type="entry name" value="EPS_sugar_tfrase"/>
</dbReference>
<name>A0A1F5S5E0_9BACT</name>
<keyword evidence="5 7" id="KW-1133">Transmembrane helix</keyword>
<dbReference type="GO" id="GO:0016020">
    <property type="term" value="C:membrane"/>
    <property type="evidence" value="ECO:0007669"/>
    <property type="project" value="UniProtKB-SubCell"/>
</dbReference>
<evidence type="ECO:0000256" key="7">
    <source>
        <dbReference type="SAM" id="Phobius"/>
    </source>
</evidence>
<dbReference type="PANTHER" id="PTHR30576:SF0">
    <property type="entry name" value="UNDECAPRENYL-PHOSPHATE N-ACETYLGALACTOSAMINYL 1-PHOSPHATE TRANSFERASE-RELATED"/>
    <property type="match status" value="1"/>
</dbReference>
<feature type="domain" description="Bacterial sugar transferase" evidence="8">
    <location>
        <begin position="269"/>
        <end position="464"/>
    </location>
</feature>
<organism evidence="9 10">
    <name type="scientific">Candidatus Falkowbacteria bacterium RIFOXYA2_FULL_38_12</name>
    <dbReference type="NCBI Taxonomy" id="1797993"/>
    <lineage>
        <taxon>Bacteria</taxon>
        <taxon>Candidatus Falkowiibacteriota</taxon>
    </lineage>
</organism>
<accession>A0A1F5S5E0</accession>
<gene>
    <name evidence="9" type="ORF">A2257_02430</name>
</gene>
<feature type="transmembrane region" description="Helical" evidence="7">
    <location>
        <begin position="110"/>
        <end position="133"/>
    </location>
</feature>
<dbReference type="Proteomes" id="UP000177407">
    <property type="component" value="Unassembled WGS sequence"/>
</dbReference>
<evidence type="ECO:0000256" key="5">
    <source>
        <dbReference type="ARBA" id="ARBA00022989"/>
    </source>
</evidence>
<feature type="transmembrane region" description="Helical" evidence="7">
    <location>
        <begin position="7"/>
        <end position="31"/>
    </location>
</feature>
<dbReference type="Pfam" id="PF13727">
    <property type="entry name" value="CoA_binding_3"/>
    <property type="match status" value="1"/>
</dbReference>
<evidence type="ECO:0000256" key="2">
    <source>
        <dbReference type="ARBA" id="ARBA00006464"/>
    </source>
</evidence>
<keyword evidence="6 7" id="KW-0472">Membrane</keyword>
<feature type="transmembrane region" description="Helical" evidence="7">
    <location>
        <begin position="274"/>
        <end position="295"/>
    </location>
</feature>
<dbReference type="AlphaFoldDB" id="A0A1F5S5E0"/>
<reference evidence="9 10" key="1">
    <citation type="journal article" date="2016" name="Nat. Commun.">
        <title>Thousands of microbial genomes shed light on interconnected biogeochemical processes in an aquifer system.</title>
        <authorList>
            <person name="Anantharaman K."/>
            <person name="Brown C.T."/>
            <person name="Hug L.A."/>
            <person name="Sharon I."/>
            <person name="Castelle C.J."/>
            <person name="Probst A.J."/>
            <person name="Thomas B.C."/>
            <person name="Singh A."/>
            <person name="Wilkins M.J."/>
            <person name="Karaoz U."/>
            <person name="Brodie E.L."/>
            <person name="Williams K.H."/>
            <person name="Hubbard S.S."/>
            <person name="Banfield J.F."/>
        </authorList>
    </citation>
    <scope>NUCLEOTIDE SEQUENCE [LARGE SCALE GENOMIC DNA]</scope>
</reference>
<evidence type="ECO:0000256" key="4">
    <source>
        <dbReference type="ARBA" id="ARBA00022692"/>
    </source>
</evidence>
<dbReference type="EMBL" id="MFGA01000002">
    <property type="protein sequence ID" value="OGF21633.1"/>
    <property type="molecule type" value="Genomic_DNA"/>
</dbReference>
<feature type="transmembrane region" description="Helical" evidence="7">
    <location>
        <begin position="84"/>
        <end position="104"/>
    </location>
</feature>
<dbReference type="PANTHER" id="PTHR30576">
    <property type="entry name" value="COLANIC BIOSYNTHESIS UDP-GLUCOSE LIPID CARRIER TRANSFERASE"/>
    <property type="match status" value="1"/>
</dbReference>